<dbReference type="InterPro" id="IPR013087">
    <property type="entry name" value="Znf_C2H2_type"/>
</dbReference>
<dbReference type="Proteomes" id="UP000700596">
    <property type="component" value="Unassembled WGS sequence"/>
</dbReference>
<dbReference type="SMART" id="SM00355">
    <property type="entry name" value="ZnF_C2H2"/>
    <property type="match status" value="3"/>
</dbReference>
<name>A0A9P9IT13_9PLEO</name>
<dbReference type="Pfam" id="PF26082">
    <property type="entry name" value="zf-C2H2_AcuF"/>
    <property type="match status" value="1"/>
</dbReference>
<keyword evidence="4" id="KW-1185">Reference proteome</keyword>
<dbReference type="PANTHER" id="PTHR35391">
    <property type="entry name" value="C2H2-TYPE DOMAIN-CONTAINING PROTEIN-RELATED"/>
    <property type="match status" value="1"/>
</dbReference>
<reference evidence="3" key="1">
    <citation type="journal article" date="2021" name="Nat. Commun.">
        <title>Genetic determinants of endophytism in the Arabidopsis root mycobiome.</title>
        <authorList>
            <person name="Mesny F."/>
            <person name="Miyauchi S."/>
            <person name="Thiergart T."/>
            <person name="Pickel B."/>
            <person name="Atanasova L."/>
            <person name="Karlsson M."/>
            <person name="Huettel B."/>
            <person name="Barry K.W."/>
            <person name="Haridas S."/>
            <person name="Chen C."/>
            <person name="Bauer D."/>
            <person name="Andreopoulos W."/>
            <person name="Pangilinan J."/>
            <person name="LaButti K."/>
            <person name="Riley R."/>
            <person name="Lipzen A."/>
            <person name="Clum A."/>
            <person name="Drula E."/>
            <person name="Henrissat B."/>
            <person name="Kohler A."/>
            <person name="Grigoriev I.V."/>
            <person name="Martin F.M."/>
            <person name="Hacquard S."/>
        </authorList>
    </citation>
    <scope>NUCLEOTIDE SEQUENCE</scope>
    <source>
        <strain evidence="3">MPI-CAGE-CH-0243</strain>
    </source>
</reference>
<comment type="caution">
    <text evidence="3">The sequence shown here is derived from an EMBL/GenBank/DDBJ whole genome shotgun (WGS) entry which is preliminary data.</text>
</comment>
<dbReference type="AlphaFoldDB" id="A0A9P9IT13"/>
<feature type="non-terminal residue" evidence="3">
    <location>
        <position position="1"/>
    </location>
</feature>
<organism evidence="3 4">
    <name type="scientific">Dendryphion nanum</name>
    <dbReference type="NCBI Taxonomy" id="256645"/>
    <lineage>
        <taxon>Eukaryota</taxon>
        <taxon>Fungi</taxon>
        <taxon>Dikarya</taxon>
        <taxon>Ascomycota</taxon>
        <taxon>Pezizomycotina</taxon>
        <taxon>Dothideomycetes</taxon>
        <taxon>Pleosporomycetidae</taxon>
        <taxon>Pleosporales</taxon>
        <taxon>Torulaceae</taxon>
        <taxon>Dendryphion</taxon>
    </lineage>
</organism>
<gene>
    <name evidence="3" type="ORF">B0J11DRAFT_419470</name>
</gene>
<evidence type="ECO:0000313" key="3">
    <source>
        <dbReference type="EMBL" id="KAH7130070.1"/>
    </source>
</evidence>
<proteinExistence type="predicted"/>
<dbReference type="GO" id="GO:0008270">
    <property type="term" value="F:zinc ion binding"/>
    <property type="evidence" value="ECO:0007669"/>
    <property type="project" value="UniProtKB-KW"/>
</dbReference>
<dbReference type="PROSITE" id="PS00028">
    <property type="entry name" value="ZINC_FINGER_C2H2_1"/>
    <property type="match status" value="1"/>
</dbReference>
<evidence type="ECO:0000256" key="1">
    <source>
        <dbReference type="PROSITE-ProRule" id="PRU00042"/>
    </source>
</evidence>
<evidence type="ECO:0000313" key="4">
    <source>
        <dbReference type="Proteomes" id="UP000700596"/>
    </source>
</evidence>
<protein>
    <recommendedName>
        <fullName evidence="2">C2H2-type domain-containing protein</fullName>
    </recommendedName>
</protein>
<dbReference type="PANTHER" id="PTHR35391:SF7">
    <property type="entry name" value="C2H2-TYPE DOMAIN-CONTAINING PROTEIN"/>
    <property type="match status" value="1"/>
</dbReference>
<accession>A0A9P9IT13</accession>
<dbReference type="EMBL" id="JAGMWT010000004">
    <property type="protein sequence ID" value="KAH7130070.1"/>
    <property type="molecule type" value="Genomic_DNA"/>
</dbReference>
<dbReference type="InterPro" id="IPR058925">
    <property type="entry name" value="zf-C2H2_AcuF"/>
</dbReference>
<feature type="domain" description="C2H2-type" evidence="2">
    <location>
        <begin position="383"/>
        <end position="405"/>
    </location>
</feature>
<dbReference type="OrthoDB" id="6133115at2759"/>
<keyword evidence="1" id="KW-0863">Zinc-finger</keyword>
<evidence type="ECO:0000259" key="2">
    <source>
        <dbReference type="PROSITE" id="PS50157"/>
    </source>
</evidence>
<keyword evidence="1" id="KW-0862">Zinc</keyword>
<keyword evidence="1" id="KW-0479">Metal-binding</keyword>
<sequence length="506" mass="57970">MPDSVAARSRKCRDKLSLIIDSLSSPSQGPRRISYEQVIDELARFSLWMGNIGALHLPKSPLSLESRLSEADEVLSHVHDLLEDLYEVADQLFEIASGVRKGEVAPITPDEDNEDDEEGGDHELEISEEVELFEQIGASISRLFRVTSLIRQAAPNDLFTKALSRNRYRFNDQFDVAHVGEKFSKLRSDNLVWLQKRLGSAITQRRHYLTYMQDHREKLEGQREATYTAEMRSQAPTLPQMAQNLPVRAIPDNASRPSTFFTKATTINPSNITPQMLTVEDEPDFDDDARSYTTISRSVDGDLDSSTMIRIPKLDDLRKGFRKEVECPFCFRMKTFKSERVWRRHVYSDLRAYICTFKDCDAPYFGDINEWFRHEMQFHRVQYSCVVCKKAWDDKDKFLRHMQLHPELLNKDKEEDLLDISRTPLEHIPAEKCPCCTDWVERLKLRAPTQANADGGLEAVITVVPNVFKRHLASHLEQLALFAIPIGSTTKGSTDSNVAIEEDQSS</sequence>
<dbReference type="PROSITE" id="PS50157">
    <property type="entry name" value="ZINC_FINGER_C2H2_2"/>
    <property type="match status" value="1"/>
</dbReference>